<dbReference type="OrthoDB" id="4172493at2"/>
<accession>A0A1V6MYF7</accession>
<evidence type="ECO:0000313" key="2">
    <source>
        <dbReference type="Proteomes" id="UP000184286"/>
    </source>
</evidence>
<dbReference type="EMBL" id="MPOH02000005">
    <property type="protein sequence ID" value="OQD57357.1"/>
    <property type="molecule type" value="Genomic_DNA"/>
</dbReference>
<protein>
    <recommendedName>
        <fullName evidence="3">Carboxypeptidase regulatory-like domain-containing protein</fullName>
    </recommendedName>
</protein>
<reference evidence="2" key="1">
    <citation type="submission" date="2016-11" db="EMBL/GenBank/DDBJ databases">
        <authorList>
            <person name="Schniete J.K."/>
            <person name="Salih T."/>
            <person name="Algora Gallardo L."/>
            <person name="Martinez Fernandez S."/>
            <person name="Herron P.R."/>
        </authorList>
    </citation>
    <scope>NUCLEOTIDE SEQUENCE [LARGE SCALE GENOMIC DNA]</scope>
    <source>
        <strain evidence="2">DSM 41896</strain>
    </source>
</reference>
<sequence length="153" mass="17269">MFGHVRAIDDKKPIFMIKVSVYRGDLSLIDRAYTDEEGRYEVEITEGELVTIGFDTHYSLTNADDWQPSVIANVIADDETSLDRYLMRRGQVVDEASAMDALNGYLLTAATTHRRADASYAATAANRLAMLKQHTLVLQSLQRTLLEHFENQT</sequence>
<gene>
    <name evidence="1" type="ORF">BM536_005120</name>
</gene>
<dbReference type="AlphaFoldDB" id="A0A1V6MYF7"/>
<comment type="caution">
    <text evidence="1">The sequence shown here is derived from an EMBL/GenBank/DDBJ whole genome shotgun (WGS) entry which is preliminary data.</text>
</comment>
<name>A0A1V6MYF7_9ACTN</name>
<proteinExistence type="predicted"/>
<evidence type="ECO:0008006" key="3">
    <source>
        <dbReference type="Google" id="ProtNLM"/>
    </source>
</evidence>
<reference evidence="1 2" key="2">
    <citation type="submission" date="2017-02" db="EMBL/GenBank/DDBJ databases">
        <title>Draft genome sequence of Streptomyces phaeoluteigriseus type strain DSM41896.</title>
        <authorList>
            <person name="Salih T.S."/>
            <person name="Algora Gallardo L."/>
            <person name="Melo Santos T."/>
            <person name="Filgueira Martinez S."/>
            <person name="Herron P.R."/>
        </authorList>
    </citation>
    <scope>NUCLEOTIDE SEQUENCE [LARGE SCALE GENOMIC DNA]</scope>
    <source>
        <strain evidence="1 2">DSM 41896</strain>
    </source>
</reference>
<dbReference type="Proteomes" id="UP000184286">
    <property type="component" value="Unassembled WGS sequence"/>
</dbReference>
<evidence type="ECO:0000313" key="1">
    <source>
        <dbReference type="EMBL" id="OQD57357.1"/>
    </source>
</evidence>
<dbReference type="RefSeq" id="WP_073491783.1">
    <property type="nucleotide sequence ID" value="NZ_MPOH02000005.1"/>
</dbReference>
<organism evidence="1 2">
    <name type="scientific">Streptomyces phaeoluteigriseus</name>
    <dbReference type="NCBI Taxonomy" id="114686"/>
    <lineage>
        <taxon>Bacteria</taxon>
        <taxon>Bacillati</taxon>
        <taxon>Actinomycetota</taxon>
        <taxon>Actinomycetes</taxon>
        <taxon>Kitasatosporales</taxon>
        <taxon>Streptomycetaceae</taxon>
        <taxon>Streptomyces</taxon>
        <taxon>Streptomyces aurantiacus group</taxon>
    </lineage>
</organism>